<accession>A0A1R1RTN5</accession>
<sequence>MKKHIFSLSIILANLLMWAIAYPHISDQVPIHWSSSGEVDRYASKMEAMLTMMGLLVFLYIMMILTPKLDPRRKNYQLFSKTYHLLINAMLLLFFLINLLVVMTGLGYDLPTGSIVPVLVGVLLIVIGNYLPRVRSNFFFGIKNPWTLSSDAIWKKTHRFAAKVFTAAGLLIAADGLFSISEGMMLPIILITVFAPYIYSYVLYRKEMDVKS</sequence>
<dbReference type="AlphaFoldDB" id="A0A1R1RTN5"/>
<reference evidence="4 5" key="1">
    <citation type="submission" date="2017-01" db="EMBL/GenBank/DDBJ databases">
        <title>Bacillus phylogenomics.</title>
        <authorList>
            <person name="Dunlap C."/>
        </authorList>
    </citation>
    <scope>NUCLEOTIDE SEQUENCE [LARGE SCALE GENOMIC DNA]</scope>
    <source>
        <strain evidence="4 5">NRRL B-41282</strain>
    </source>
</reference>
<dbReference type="InterPro" id="IPR026272">
    <property type="entry name" value="SdpI"/>
</dbReference>
<evidence type="ECO:0000313" key="5">
    <source>
        <dbReference type="Proteomes" id="UP000187367"/>
    </source>
</evidence>
<dbReference type="Pfam" id="PF07853">
    <property type="entry name" value="DUF1648"/>
    <property type="match status" value="1"/>
</dbReference>
<keyword evidence="1 2" id="KW-0472">Membrane</keyword>
<dbReference type="PANTHER" id="PTHR37810">
    <property type="entry name" value="IMMUNITY PROTEIN SDPI"/>
    <property type="match status" value="1"/>
</dbReference>
<proteinExistence type="predicted"/>
<dbReference type="Pfam" id="PF13630">
    <property type="entry name" value="SdpI"/>
    <property type="match status" value="1"/>
</dbReference>
<name>A0A1R1RTN5_9BACI</name>
<accession>A0A1R1QZF0</accession>
<dbReference type="InterPro" id="IPR025962">
    <property type="entry name" value="SdpI/YhfL"/>
</dbReference>
<comment type="subcellular location">
    <subcellularLocation>
        <location evidence="1">Membrane</location>
    </subcellularLocation>
</comment>
<protein>
    <recommendedName>
        <fullName evidence="1">Immunity protein SdpI</fullName>
    </recommendedName>
</protein>
<organism evidence="4 5">
    <name type="scientific">Bacillus swezeyi</name>
    <dbReference type="NCBI Taxonomy" id="1925020"/>
    <lineage>
        <taxon>Bacteria</taxon>
        <taxon>Bacillati</taxon>
        <taxon>Bacillota</taxon>
        <taxon>Bacilli</taxon>
        <taxon>Bacillales</taxon>
        <taxon>Bacillaceae</taxon>
        <taxon>Bacillus</taxon>
    </lineage>
</organism>
<keyword evidence="5" id="KW-1185">Reference proteome</keyword>
<dbReference type="GO" id="GO:0009636">
    <property type="term" value="P:response to toxic substance"/>
    <property type="evidence" value="ECO:0007669"/>
    <property type="project" value="TreeGrafter"/>
</dbReference>
<dbReference type="InterPro" id="IPR012867">
    <property type="entry name" value="DUF1648"/>
</dbReference>
<evidence type="ECO:0000313" key="4">
    <source>
        <dbReference type="EMBL" id="OMI10036.1"/>
    </source>
</evidence>
<dbReference type="GO" id="GO:0016020">
    <property type="term" value="C:membrane"/>
    <property type="evidence" value="ECO:0007669"/>
    <property type="project" value="UniProtKB-SubCell"/>
</dbReference>
<comment type="function">
    <text evidence="1">Immunity protein that provides protection for the cell against the toxic effects of SDP, its own SdpC-derived killing factor, and that functions as a receptor/signal transduction protein as well. Once SDP accumulates in the extracellular milieu, SdpI binds to SDP, causing sequestration of SdpR at the bacterial membrane.</text>
</comment>
<feature type="transmembrane region" description="Helical" evidence="2">
    <location>
        <begin position="114"/>
        <end position="131"/>
    </location>
</feature>
<evidence type="ECO:0000256" key="1">
    <source>
        <dbReference type="PIRNR" id="PIRNR038959"/>
    </source>
</evidence>
<evidence type="ECO:0000259" key="3">
    <source>
        <dbReference type="Pfam" id="PF07853"/>
    </source>
</evidence>
<dbReference type="PIRSF" id="PIRSF038959">
    <property type="entry name" value="SdpI"/>
    <property type="match status" value="1"/>
</dbReference>
<dbReference type="RefSeq" id="WP_076762009.1">
    <property type="nucleotide sequence ID" value="NZ_JARMMH010000006.1"/>
</dbReference>
<feature type="transmembrane region" description="Helical" evidence="2">
    <location>
        <begin position="85"/>
        <end position="108"/>
    </location>
</feature>
<evidence type="ECO:0000256" key="2">
    <source>
        <dbReference type="SAM" id="Phobius"/>
    </source>
</evidence>
<gene>
    <name evidence="4" type="ORF">BW143_00070</name>
</gene>
<feature type="transmembrane region" description="Helical" evidence="2">
    <location>
        <begin position="184"/>
        <end position="204"/>
    </location>
</feature>
<dbReference type="Proteomes" id="UP000187367">
    <property type="component" value="Unassembled WGS sequence"/>
</dbReference>
<feature type="transmembrane region" description="Helical" evidence="2">
    <location>
        <begin position="45"/>
        <end position="65"/>
    </location>
</feature>
<feature type="domain" description="DUF1648" evidence="3">
    <location>
        <begin position="10"/>
        <end position="56"/>
    </location>
</feature>
<keyword evidence="2" id="KW-1133">Transmembrane helix</keyword>
<dbReference type="OrthoDB" id="9808690at2"/>
<keyword evidence="2" id="KW-0812">Transmembrane</keyword>
<comment type="caution">
    <text evidence="4">The sequence shown here is derived from an EMBL/GenBank/DDBJ whole genome shotgun (WGS) entry which is preliminary data.</text>
</comment>
<feature type="transmembrane region" description="Helical" evidence="2">
    <location>
        <begin position="160"/>
        <end position="178"/>
    </location>
</feature>
<dbReference type="PANTHER" id="PTHR37810:SF5">
    <property type="entry name" value="IMMUNITY PROTEIN SDPI"/>
    <property type="match status" value="1"/>
</dbReference>
<dbReference type="EMBL" id="MTJL01000001">
    <property type="protein sequence ID" value="OMI10036.1"/>
    <property type="molecule type" value="Genomic_DNA"/>
</dbReference>